<dbReference type="PANTHER" id="PTHR10972">
    <property type="entry name" value="OXYSTEROL-BINDING PROTEIN-RELATED"/>
    <property type="match status" value="1"/>
</dbReference>
<accession>A0A804LTP8</accession>
<evidence type="ECO:0000256" key="2">
    <source>
        <dbReference type="RuleBase" id="RU003844"/>
    </source>
</evidence>
<reference evidence="4" key="1">
    <citation type="submission" date="2015-12" db="EMBL/GenBank/DDBJ databases">
        <title>Update maize B73 reference genome by single molecule sequencing technologies.</title>
        <authorList>
            <consortium name="Maize Genome Sequencing Project"/>
            <person name="Ware D."/>
        </authorList>
    </citation>
    <scope>NUCLEOTIDE SEQUENCE [LARGE SCALE GENOMIC DNA]</scope>
    <source>
        <strain evidence="4">cv. B73</strain>
    </source>
</reference>
<sequence length="186" mass="19642">MTESEGEAEAARAAVLTPPLSLGAGGLAGELRPANLGQRVLSLFRNVRPGSDLSHFQLPATFNLPKSQLQLYGEAVYCGGEDMLARCARGADSLQRMCAVVAWSISTTRPPIFGFAPYNPVLGETHHVSTSAGLNVLLEQVSHRPPVTALHATHARGEVELVWCGARGSCGCRATPRRTPSGARAS</sequence>
<name>A0A804LTP8_MAIZE</name>
<keyword evidence="4" id="KW-1185">Reference proteome</keyword>
<dbReference type="SUPFAM" id="SSF144000">
    <property type="entry name" value="Oxysterol-binding protein-like"/>
    <property type="match status" value="1"/>
</dbReference>
<evidence type="ECO:0000313" key="3">
    <source>
        <dbReference type="EnsemblPlants" id="Zm00001eb035780_P003"/>
    </source>
</evidence>
<comment type="similarity">
    <text evidence="1 2">Belongs to the OSBP family.</text>
</comment>
<reference evidence="3" key="2">
    <citation type="submission" date="2019-07" db="EMBL/GenBank/DDBJ databases">
        <authorList>
            <person name="Seetharam A."/>
            <person name="Woodhouse M."/>
            <person name="Cannon E."/>
        </authorList>
    </citation>
    <scope>NUCLEOTIDE SEQUENCE [LARGE SCALE GENOMIC DNA]</scope>
    <source>
        <strain evidence="3">cv. B73</strain>
    </source>
</reference>
<dbReference type="Pfam" id="PF01237">
    <property type="entry name" value="Oxysterol_BP"/>
    <property type="match status" value="1"/>
</dbReference>
<dbReference type="InterPro" id="IPR000648">
    <property type="entry name" value="Oxysterol-bd"/>
</dbReference>
<reference evidence="3" key="3">
    <citation type="submission" date="2021-05" db="UniProtKB">
        <authorList>
            <consortium name="EnsemblPlants"/>
        </authorList>
    </citation>
    <scope>IDENTIFICATION</scope>
    <source>
        <strain evidence="3">cv. B73</strain>
    </source>
</reference>
<dbReference type="PANTHER" id="PTHR10972:SF102">
    <property type="entry name" value="OXYSTEROL-BINDING PROTEIN"/>
    <property type="match status" value="1"/>
</dbReference>
<dbReference type="InterPro" id="IPR018494">
    <property type="entry name" value="Oxysterol-bd_CS"/>
</dbReference>
<dbReference type="Proteomes" id="UP000007305">
    <property type="component" value="Chromosome 1"/>
</dbReference>
<dbReference type="EnsemblPlants" id="Zm00001eb035780_T003">
    <property type="protein sequence ID" value="Zm00001eb035780_P003"/>
    <property type="gene ID" value="Zm00001eb035780"/>
</dbReference>
<dbReference type="PROSITE" id="PS01013">
    <property type="entry name" value="OSBP"/>
    <property type="match status" value="1"/>
</dbReference>
<dbReference type="AlphaFoldDB" id="A0A804LTP8"/>
<gene>
    <name evidence="3" type="primary">LOC103642493</name>
</gene>
<protein>
    <submittedName>
        <fullName evidence="3">Uncharacterized protein</fullName>
    </submittedName>
</protein>
<dbReference type="GO" id="GO:0008289">
    <property type="term" value="F:lipid binding"/>
    <property type="evidence" value="ECO:0007669"/>
    <property type="project" value="InterPro"/>
</dbReference>
<organism evidence="3 4">
    <name type="scientific">Zea mays</name>
    <name type="common">Maize</name>
    <dbReference type="NCBI Taxonomy" id="4577"/>
    <lineage>
        <taxon>Eukaryota</taxon>
        <taxon>Viridiplantae</taxon>
        <taxon>Streptophyta</taxon>
        <taxon>Embryophyta</taxon>
        <taxon>Tracheophyta</taxon>
        <taxon>Spermatophyta</taxon>
        <taxon>Magnoliopsida</taxon>
        <taxon>Liliopsida</taxon>
        <taxon>Poales</taxon>
        <taxon>Poaceae</taxon>
        <taxon>PACMAD clade</taxon>
        <taxon>Panicoideae</taxon>
        <taxon>Andropogonodae</taxon>
        <taxon>Andropogoneae</taxon>
        <taxon>Tripsacinae</taxon>
        <taxon>Zea</taxon>
    </lineage>
</organism>
<evidence type="ECO:0000256" key="1">
    <source>
        <dbReference type="ARBA" id="ARBA00008842"/>
    </source>
</evidence>
<evidence type="ECO:0000313" key="4">
    <source>
        <dbReference type="Proteomes" id="UP000007305"/>
    </source>
</evidence>
<dbReference type="OrthoDB" id="14833at2759"/>
<dbReference type="InterPro" id="IPR037239">
    <property type="entry name" value="OSBP_sf"/>
</dbReference>
<proteinExistence type="inferred from homology"/>
<dbReference type="Gramene" id="Zm00001eb035780_T003">
    <property type="protein sequence ID" value="Zm00001eb035780_P003"/>
    <property type="gene ID" value="Zm00001eb035780"/>
</dbReference>